<dbReference type="Gene3D" id="3.30.70.1280">
    <property type="entry name" value="SP0830-like domains"/>
    <property type="match status" value="1"/>
</dbReference>
<evidence type="ECO:0000313" key="1">
    <source>
        <dbReference type="EMBL" id="MDQ0373183.1"/>
    </source>
</evidence>
<dbReference type="PANTHER" id="PTHR36439">
    <property type="entry name" value="BLL4334 PROTEIN"/>
    <property type="match status" value="1"/>
</dbReference>
<dbReference type="PANTHER" id="PTHR36439:SF1">
    <property type="entry name" value="DUF1697 DOMAIN-CONTAINING PROTEIN"/>
    <property type="match status" value="1"/>
</dbReference>
<accession>A0ABU0ED37</accession>
<dbReference type="EMBL" id="JAUSVB010000002">
    <property type="protein sequence ID" value="MDQ0373183.1"/>
    <property type="molecule type" value="Genomic_DNA"/>
</dbReference>
<dbReference type="RefSeq" id="WP_307491102.1">
    <property type="nucleotide sequence ID" value="NZ_JAUSVB010000002.1"/>
</dbReference>
<comment type="caution">
    <text evidence="1">The sequence shown here is derived from an EMBL/GenBank/DDBJ whole genome shotgun (WGS) entry which is preliminary data.</text>
</comment>
<gene>
    <name evidence="1" type="ORF">J2X26_001494</name>
</gene>
<keyword evidence="2" id="KW-1185">Reference proteome</keyword>
<evidence type="ECO:0000313" key="2">
    <source>
        <dbReference type="Proteomes" id="UP001239626"/>
    </source>
</evidence>
<dbReference type="SUPFAM" id="SSF160379">
    <property type="entry name" value="SP0830-like"/>
    <property type="match status" value="1"/>
</dbReference>
<reference evidence="1 2" key="1">
    <citation type="submission" date="2023-07" db="EMBL/GenBank/DDBJ databases">
        <title>Sorghum-associated microbial communities from plants grown in Nebraska, USA.</title>
        <authorList>
            <person name="Schachtman D."/>
        </authorList>
    </citation>
    <scope>NUCLEOTIDE SEQUENCE [LARGE SCALE GENOMIC DNA]</scope>
    <source>
        <strain evidence="1 2">BE332</strain>
    </source>
</reference>
<organism evidence="1 2">
    <name type="scientific">Cellulomonas humilata</name>
    <dbReference type="NCBI Taxonomy" id="144055"/>
    <lineage>
        <taxon>Bacteria</taxon>
        <taxon>Bacillati</taxon>
        <taxon>Actinomycetota</taxon>
        <taxon>Actinomycetes</taxon>
        <taxon>Micrococcales</taxon>
        <taxon>Cellulomonadaceae</taxon>
        <taxon>Cellulomonas</taxon>
    </lineage>
</organism>
<name>A0ABU0ED37_9CELL</name>
<dbReference type="Proteomes" id="UP001239626">
    <property type="component" value="Unassembled WGS sequence"/>
</dbReference>
<dbReference type="Pfam" id="PF08002">
    <property type="entry name" value="DUF1697"/>
    <property type="match status" value="1"/>
</dbReference>
<protein>
    <submittedName>
        <fullName evidence="1">Uncharacterized protein (DUF1697 family)</fullName>
    </submittedName>
</protein>
<proteinExistence type="predicted"/>
<dbReference type="PIRSF" id="PIRSF008502">
    <property type="entry name" value="UCP008502"/>
    <property type="match status" value="1"/>
</dbReference>
<sequence>MSPVIALLRAVNVGGRTVKSAQLREVAESLGHTRVTTYVNSGNIVLVPAGAASAVGPGLAEALVAELGFDVPVVTRTLEQWDAIVERLPYPEEASSDPSHVVLYCWDGAPARTDLDPTPYGRESVAFAGHETYAYFPDGIGRSKLTLPVLEKATGRSGTARNWNTVLALQRLARERA</sequence>
<dbReference type="InterPro" id="IPR012545">
    <property type="entry name" value="DUF1697"/>
</dbReference>